<feature type="binding site" evidence="2">
    <location>
        <position position="103"/>
    </location>
    <ligand>
        <name>Fe cation</name>
        <dbReference type="ChEBI" id="CHEBI:24875"/>
    </ligand>
</feature>
<protein>
    <submittedName>
        <fullName evidence="6">Pirin-like protein</fullName>
    </submittedName>
</protein>
<dbReference type="InterPro" id="IPR012093">
    <property type="entry name" value="Pirin"/>
</dbReference>
<dbReference type="Gene3D" id="2.60.120.10">
    <property type="entry name" value="Jelly Rolls"/>
    <property type="match status" value="2"/>
</dbReference>
<feature type="binding site" evidence="2">
    <location>
        <position position="57"/>
    </location>
    <ligand>
        <name>Fe cation</name>
        <dbReference type="ChEBI" id="CHEBI:24875"/>
    </ligand>
</feature>
<evidence type="ECO:0000256" key="1">
    <source>
        <dbReference type="ARBA" id="ARBA00008416"/>
    </source>
</evidence>
<dbReference type="CDD" id="cd02910">
    <property type="entry name" value="cupin_Yhhw_N"/>
    <property type="match status" value="1"/>
</dbReference>
<dbReference type="InterPro" id="IPR014710">
    <property type="entry name" value="RmlC-like_jellyroll"/>
</dbReference>
<dbReference type="PANTHER" id="PTHR43212:SF3">
    <property type="entry name" value="QUERCETIN 2,3-DIOXYGENASE"/>
    <property type="match status" value="1"/>
</dbReference>
<reference evidence="6 7" key="1">
    <citation type="submission" date="2015-11" db="EMBL/GenBank/DDBJ databases">
        <title>Genomic analysis of 38 Legionella species identifies large and diverse effector repertoires.</title>
        <authorList>
            <person name="Burstein D."/>
            <person name="Amaro F."/>
            <person name="Zusman T."/>
            <person name="Lifshitz Z."/>
            <person name="Cohen O."/>
            <person name="Gilbert J.A."/>
            <person name="Pupko T."/>
            <person name="Shuman H.A."/>
            <person name="Segal G."/>
        </authorList>
    </citation>
    <scope>NUCLEOTIDE SEQUENCE [LARGE SCALE GENOMIC DNA]</scope>
    <source>
        <strain evidence="6 7">ATCC 43878</strain>
    </source>
</reference>
<comment type="similarity">
    <text evidence="1 3">Belongs to the pirin family.</text>
</comment>
<dbReference type="SUPFAM" id="SSF51182">
    <property type="entry name" value="RmlC-like cupins"/>
    <property type="match status" value="1"/>
</dbReference>
<dbReference type="EMBL" id="LNXV01000004">
    <property type="protein sequence ID" value="KTC86784.1"/>
    <property type="molecule type" value="Genomic_DNA"/>
</dbReference>
<dbReference type="PATRIC" id="fig|29422.6.peg.759"/>
<evidence type="ECO:0000313" key="6">
    <source>
        <dbReference type="EMBL" id="KTC86784.1"/>
    </source>
</evidence>
<feature type="domain" description="Quercetin 2,3-dioxygenase C-terminal cupin" evidence="5">
    <location>
        <begin position="144"/>
        <end position="227"/>
    </location>
</feature>
<sequence length="237" mass="26810">MILVRQGSSRGKSEFYWLNSFHTFSFGDYFDPDFMGFGSLRVINEDTVQPGQGFGRHPHKDMEIISYVIEGSLQHKDSMGTGTIITPGEIQCMSAGTGVEHSEFNPSATEIVHFLQIWIIPETKGLTPTYQQQSIPQLNNKLTLIASKEGREVIKINQDVKLYRAFLTPEHLLKHEFEQKRGGWLQVIKGELNLNGQMLTTGDGAAIITNNIEVKSIKNTEFLLFDICMMDRGQRLK</sequence>
<evidence type="ECO:0000313" key="7">
    <source>
        <dbReference type="Proteomes" id="UP000054742"/>
    </source>
</evidence>
<dbReference type="STRING" id="29422.Lbru_0725"/>
<evidence type="ECO:0000256" key="2">
    <source>
        <dbReference type="PIRSR" id="PIRSR006232-1"/>
    </source>
</evidence>
<dbReference type="RefSeq" id="WP_058440804.1">
    <property type="nucleotide sequence ID" value="NZ_CAAAHU010000022.1"/>
</dbReference>
<accession>A0A0W0STV3</accession>
<dbReference type="InterPro" id="IPR041602">
    <property type="entry name" value="Quercetinase_C"/>
</dbReference>
<keyword evidence="2" id="KW-0408">Iron</keyword>
<evidence type="ECO:0000259" key="5">
    <source>
        <dbReference type="Pfam" id="PF17954"/>
    </source>
</evidence>
<dbReference type="Pfam" id="PF02678">
    <property type="entry name" value="Pirin"/>
    <property type="match status" value="1"/>
</dbReference>
<evidence type="ECO:0000256" key="3">
    <source>
        <dbReference type="RuleBase" id="RU003457"/>
    </source>
</evidence>
<dbReference type="Proteomes" id="UP000054742">
    <property type="component" value="Unassembled WGS sequence"/>
</dbReference>
<dbReference type="InterPro" id="IPR003829">
    <property type="entry name" value="Pirin_N_dom"/>
</dbReference>
<keyword evidence="7" id="KW-1185">Reference proteome</keyword>
<feature type="binding site" evidence="2">
    <location>
        <position position="101"/>
    </location>
    <ligand>
        <name>Fe cation</name>
        <dbReference type="ChEBI" id="CHEBI:24875"/>
    </ligand>
</feature>
<dbReference type="AlphaFoldDB" id="A0A0W0STV3"/>
<feature type="domain" description="Pirin N-terminal" evidence="4">
    <location>
        <begin position="15"/>
        <end position="119"/>
    </location>
</feature>
<dbReference type="InterPro" id="IPR011051">
    <property type="entry name" value="RmlC_Cupin_sf"/>
</dbReference>
<comment type="cofactor">
    <cofactor evidence="2">
        <name>Fe cation</name>
        <dbReference type="ChEBI" id="CHEBI:24875"/>
    </cofactor>
    <text evidence="2">Binds 1 Fe cation per subunit.</text>
</comment>
<organism evidence="6 7">
    <name type="scientific">Legionella brunensis</name>
    <dbReference type="NCBI Taxonomy" id="29422"/>
    <lineage>
        <taxon>Bacteria</taxon>
        <taxon>Pseudomonadati</taxon>
        <taxon>Pseudomonadota</taxon>
        <taxon>Gammaproteobacteria</taxon>
        <taxon>Legionellales</taxon>
        <taxon>Legionellaceae</taxon>
        <taxon>Legionella</taxon>
    </lineage>
</organism>
<keyword evidence="2" id="KW-0479">Metal-binding</keyword>
<dbReference type="PANTHER" id="PTHR43212">
    <property type="entry name" value="QUERCETIN 2,3-DIOXYGENASE"/>
    <property type="match status" value="1"/>
</dbReference>
<comment type="caution">
    <text evidence="6">The sequence shown here is derived from an EMBL/GenBank/DDBJ whole genome shotgun (WGS) entry which is preliminary data.</text>
</comment>
<name>A0A0W0STV3_9GAMM</name>
<dbReference type="OrthoDB" id="9780903at2"/>
<gene>
    <name evidence="6" type="ORF">Lbru_0725</name>
</gene>
<dbReference type="GO" id="GO:0046872">
    <property type="term" value="F:metal ion binding"/>
    <property type="evidence" value="ECO:0007669"/>
    <property type="project" value="UniProtKB-KW"/>
</dbReference>
<dbReference type="Pfam" id="PF17954">
    <property type="entry name" value="Pirin_C_2"/>
    <property type="match status" value="1"/>
</dbReference>
<proteinExistence type="inferred from homology"/>
<feature type="binding site" evidence="2">
    <location>
        <position position="59"/>
    </location>
    <ligand>
        <name>Fe cation</name>
        <dbReference type="ChEBI" id="CHEBI:24875"/>
    </ligand>
</feature>
<dbReference type="PIRSF" id="PIRSF006232">
    <property type="entry name" value="Pirin"/>
    <property type="match status" value="1"/>
</dbReference>
<evidence type="ECO:0000259" key="4">
    <source>
        <dbReference type="Pfam" id="PF02678"/>
    </source>
</evidence>